<comment type="caution">
    <text evidence="2">The sequence shown here is derived from an EMBL/GenBank/DDBJ whole genome shotgun (WGS) entry which is preliminary data.</text>
</comment>
<evidence type="ECO:0000313" key="2">
    <source>
        <dbReference type="EMBL" id="ETA82193.1"/>
    </source>
</evidence>
<evidence type="ECO:0000256" key="1">
    <source>
        <dbReference type="SAM" id="Phobius"/>
    </source>
</evidence>
<keyword evidence="3" id="KW-1185">Reference proteome</keyword>
<organism evidence="2 3">
    <name type="scientific">Youngiibacter fragilis 232.1</name>
    <dbReference type="NCBI Taxonomy" id="994573"/>
    <lineage>
        <taxon>Bacteria</taxon>
        <taxon>Bacillati</taxon>
        <taxon>Bacillota</taxon>
        <taxon>Clostridia</taxon>
        <taxon>Eubacteriales</taxon>
        <taxon>Clostridiaceae</taxon>
        <taxon>Youngiibacter</taxon>
    </lineage>
</organism>
<evidence type="ECO:0000313" key="3">
    <source>
        <dbReference type="Proteomes" id="UP000017747"/>
    </source>
</evidence>
<dbReference type="AlphaFoldDB" id="V7I8L3"/>
<feature type="transmembrane region" description="Helical" evidence="1">
    <location>
        <begin position="21"/>
        <end position="44"/>
    </location>
</feature>
<dbReference type="Proteomes" id="UP000017747">
    <property type="component" value="Unassembled WGS sequence"/>
</dbReference>
<keyword evidence="1" id="KW-1133">Transmembrane helix</keyword>
<dbReference type="eggNOG" id="ENOG5032SY3">
    <property type="taxonomic scope" value="Bacteria"/>
</dbReference>
<feature type="transmembrane region" description="Helical" evidence="1">
    <location>
        <begin position="56"/>
        <end position="77"/>
    </location>
</feature>
<dbReference type="RefSeq" id="WP_023385693.1">
    <property type="nucleotide sequence ID" value="NZ_AXUN02000035.1"/>
</dbReference>
<accession>V7I8L3</accession>
<dbReference type="STRING" id="994573.T472_0202315"/>
<protein>
    <submittedName>
        <fullName evidence="2">Uncharacterized protein</fullName>
    </submittedName>
</protein>
<keyword evidence="1" id="KW-0812">Transmembrane</keyword>
<dbReference type="EMBL" id="AXUN02000035">
    <property type="protein sequence ID" value="ETA82193.1"/>
    <property type="molecule type" value="Genomic_DNA"/>
</dbReference>
<keyword evidence="1" id="KW-0472">Membrane</keyword>
<proteinExistence type="predicted"/>
<name>V7I8L3_9CLOT</name>
<dbReference type="OrthoDB" id="1625483at2"/>
<reference evidence="2 3" key="1">
    <citation type="journal article" date="2014" name="Genome Announc.">
        <title>Genome Sequence of Youngiibacter fragilis, the Type Strain of the Genus Youngiibacter.</title>
        <authorList>
            <person name="Wawrik C.B."/>
            <person name="Callaghan A.V."/>
            <person name="Stamps B.W."/>
            <person name="Wawrik B."/>
        </authorList>
    </citation>
    <scope>NUCLEOTIDE SEQUENCE [LARGE SCALE GENOMIC DNA]</scope>
    <source>
        <strain evidence="2 3">232.1</strain>
    </source>
</reference>
<gene>
    <name evidence="2" type="ORF">T472_0202315</name>
</gene>
<sequence length="152" mass="16906">MENKKVQLTEVWGDTVDLKELMIASLLGIALTMSMFLIGRNIFLRIEGLDPGLAKGYSLLIGIVGCIASGVISAKLFKPKRIVEEKFENEDIEEILKAAGMTVEDEINALRNVDPAIIAEMEEFELYSLLELVPEDSPNYKPEYKEKAKGGK</sequence>